<dbReference type="STRING" id="665118.SAMN02983003_3857"/>
<dbReference type="AlphaFoldDB" id="A0A1K2I360"/>
<dbReference type="Proteomes" id="UP000183447">
    <property type="component" value="Unassembled WGS sequence"/>
</dbReference>
<feature type="compositionally biased region" description="Basic and acidic residues" evidence="1">
    <location>
        <begin position="486"/>
        <end position="496"/>
    </location>
</feature>
<accession>A0A1K2I360</accession>
<dbReference type="OrthoDB" id="8421506at2"/>
<organism evidence="2 3">
    <name type="scientific">Devosia enhydra</name>
    <dbReference type="NCBI Taxonomy" id="665118"/>
    <lineage>
        <taxon>Bacteria</taxon>
        <taxon>Pseudomonadati</taxon>
        <taxon>Pseudomonadota</taxon>
        <taxon>Alphaproteobacteria</taxon>
        <taxon>Hyphomicrobiales</taxon>
        <taxon>Devosiaceae</taxon>
        <taxon>Devosia</taxon>
    </lineage>
</organism>
<gene>
    <name evidence="2" type="ORF">SAMN02983003_3857</name>
</gene>
<sequence length="496" mass="52006">MPIRSSRYYNDPNIGQAFSNLAAAFAPPSGSDLAGYATANAKREEAARLSELYSAAGSTNFDQAKFDRRAMAAGLWNPTQSLYAQDQNNATTRYGLDTQAGTSRANNAADNERALIEAAMQGAMAPVSQDALRPGFNPQDWGVAGPVVPEFAGPRSPLSETEWTAAQNERLRQGGQFTDDMMLDTIMGQRAPVEAIGANGQPQFMSPGAAVRSGAQPAPKGGESSAAQDRIARLKADFLGTGAFADPRQAESVAIGIVDGRLRADRHPVTGEVQVVDMATGRPVPRGSINAAPDGSETTSIDPGGPASRFPAADQSFGLSGALTGLVNRATDVAGFGPAYPAVQQTQSGFAVLRETLLNDIGTAYNRQPPSWLLRQIQDLTPDAGNPLEGPGAAQSKLTALDQHLGSELQLTEQALQRDLSPTNRQELEARRAGLQASIGRIQGALTSFSRNTGAGPGAPAGAAQEPPRVGSDADYEALPSGTTFRDPEGNLRRKP</sequence>
<reference evidence="2 3" key="1">
    <citation type="submission" date="2016-11" db="EMBL/GenBank/DDBJ databases">
        <authorList>
            <person name="Jaros S."/>
            <person name="Januszkiewicz K."/>
            <person name="Wedrychowicz H."/>
        </authorList>
    </citation>
    <scope>NUCLEOTIDE SEQUENCE [LARGE SCALE GENOMIC DNA]</scope>
    <source>
        <strain evidence="2 3">ATCC 23634</strain>
    </source>
</reference>
<keyword evidence="3" id="KW-1185">Reference proteome</keyword>
<evidence type="ECO:0000313" key="2">
    <source>
        <dbReference type="EMBL" id="SFZ86663.1"/>
    </source>
</evidence>
<feature type="region of interest" description="Disordered" evidence="1">
    <location>
        <begin position="448"/>
        <end position="496"/>
    </location>
</feature>
<evidence type="ECO:0000313" key="3">
    <source>
        <dbReference type="Proteomes" id="UP000183447"/>
    </source>
</evidence>
<protein>
    <submittedName>
        <fullName evidence="2">Uncharacterized protein</fullName>
    </submittedName>
</protein>
<name>A0A1K2I360_9HYPH</name>
<dbReference type="EMBL" id="FPKU01000004">
    <property type="protein sequence ID" value="SFZ86663.1"/>
    <property type="molecule type" value="Genomic_DNA"/>
</dbReference>
<dbReference type="RefSeq" id="WP_072346568.1">
    <property type="nucleotide sequence ID" value="NZ_FPKU01000004.1"/>
</dbReference>
<proteinExistence type="predicted"/>
<feature type="region of interest" description="Disordered" evidence="1">
    <location>
        <begin position="282"/>
        <end position="313"/>
    </location>
</feature>
<feature type="region of interest" description="Disordered" evidence="1">
    <location>
        <begin position="207"/>
        <end position="227"/>
    </location>
</feature>
<evidence type="ECO:0000256" key="1">
    <source>
        <dbReference type="SAM" id="MobiDB-lite"/>
    </source>
</evidence>